<reference evidence="1" key="1">
    <citation type="submission" date="2022-07" db="EMBL/GenBank/DDBJ databases">
        <title>Genome Sequence of Phlebia brevispora.</title>
        <authorList>
            <person name="Buettner E."/>
        </authorList>
    </citation>
    <scope>NUCLEOTIDE SEQUENCE</scope>
    <source>
        <strain evidence="1">MPL23</strain>
    </source>
</reference>
<protein>
    <submittedName>
        <fullName evidence="1">Uncharacterized protein</fullName>
    </submittedName>
</protein>
<accession>A0ACC1SQI5</accession>
<sequence>MDFVLPSIASPSDALLAIMDEYTHQAAQPTVSSTEMRLLKTRWNAALPVSQLPPELLATIFKACVAAVKAEYYRLGSMHVKPYSWISISHVCQLWREVALQHPQLWCWIVKTSDEFTRLLLQRSGSAPLTIDTQRTRKPCASGSTGNKYQYVDWSPSALAAVYGHWYRVEEADVDQLGSEWTNVRAPLLRKLRVPRGDINYSVRDPPAPFVPDGLPSLEECLWDSGYGSLRTLQPFFGPKVKDLCIRLMMADPSFSVDSWVTVLQSMSSLRTLTLMGVVSHFIGPQTRSSQVASLPHLRKLTLGTISLWDPNVDRGDHAPEISLLASLDIPHDASTQFMILAPPPDTEIAALSAIMSNLANKFRADELALTIETDEEMCSWRHRKSIGTGESADEGEYPAVEVQARLSFPSRVVLQLSSAFSWSTVTTMRLRITQPPKLHDRHPWQSRMSFNPDYWRAIGTAALRNLVNLAVLVVEGREAAGVVFTILESPAGSTDAHPVEADPSPHVLPKLQDCMFEGVLWRKSDTGDLPSGLLACKNLVDPLCRTFSMRRTQGALLRVLRITTAADISMDDIRYMRAQNLADVVEWDAEQH</sequence>
<organism evidence="1 2">
    <name type="scientific">Phlebia brevispora</name>
    <dbReference type="NCBI Taxonomy" id="194682"/>
    <lineage>
        <taxon>Eukaryota</taxon>
        <taxon>Fungi</taxon>
        <taxon>Dikarya</taxon>
        <taxon>Basidiomycota</taxon>
        <taxon>Agaricomycotina</taxon>
        <taxon>Agaricomycetes</taxon>
        <taxon>Polyporales</taxon>
        <taxon>Meruliaceae</taxon>
        <taxon>Phlebia</taxon>
    </lineage>
</organism>
<gene>
    <name evidence="1" type="ORF">NM688_g5742</name>
</gene>
<comment type="caution">
    <text evidence="1">The sequence shown here is derived from an EMBL/GenBank/DDBJ whole genome shotgun (WGS) entry which is preliminary data.</text>
</comment>
<evidence type="ECO:0000313" key="2">
    <source>
        <dbReference type="Proteomes" id="UP001148662"/>
    </source>
</evidence>
<keyword evidence="2" id="KW-1185">Reference proteome</keyword>
<evidence type="ECO:0000313" key="1">
    <source>
        <dbReference type="EMBL" id="KAJ3544462.1"/>
    </source>
</evidence>
<dbReference type="EMBL" id="JANHOG010001089">
    <property type="protein sequence ID" value="KAJ3544462.1"/>
    <property type="molecule type" value="Genomic_DNA"/>
</dbReference>
<proteinExistence type="predicted"/>
<name>A0ACC1SQI5_9APHY</name>
<dbReference type="Proteomes" id="UP001148662">
    <property type="component" value="Unassembled WGS sequence"/>
</dbReference>